<evidence type="ECO:0000313" key="8">
    <source>
        <dbReference type="Proteomes" id="UP000679575"/>
    </source>
</evidence>
<evidence type="ECO:0000259" key="6">
    <source>
        <dbReference type="Pfam" id="PF00890"/>
    </source>
</evidence>
<feature type="domain" description="FAD-dependent oxidoreductase 2 FAD-binding" evidence="6">
    <location>
        <begin position="31"/>
        <end position="480"/>
    </location>
</feature>
<keyword evidence="8" id="KW-1185">Reference proteome</keyword>
<dbReference type="Gene3D" id="3.90.700.10">
    <property type="entry name" value="Succinate dehydrogenase/fumarate reductase flavoprotein, catalytic domain"/>
    <property type="match status" value="1"/>
</dbReference>
<evidence type="ECO:0000256" key="4">
    <source>
        <dbReference type="ARBA" id="ARBA00023002"/>
    </source>
</evidence>
<reference evidence="7 8" key="1">
    <citation type="submission" date="2021-04" db="EMBL/GenBank/DDBJ databases">
        <title>Novel species identification of genus Shewanella.</title>
        <authorList>
            <person name="Liu G."/>
        </authorList>
    </citation>
    <scope>NUCLEOTIDE SEQUENCE [LARGE SCALE GENOMIC DNA]</scope>
    <source>
        <strain evidence="7 8">FJAT-54481</strain>
    </source>
</reference>
<dbReference type="Gene3D" id="3.50.50.60">
    <property type="entry name" value="FAD/NAD(P)-binding domain"/>
    <property type="match status" value="1"/>
</dbReference>
<dbReference type="PRINTS" id="PR00411">
    <property type="entry name" value="PNDRDTASEI"/>
</dbReference>
<accession>A0ABX7YWL2</accession>
<comment type="cofactor">
    <cofactor evidence="1">
        <name>FAD</name>
        <dbReference type="ChEBI" id="CHEBI:57692"/>
    </cofactor>
</comment>
<evidence type="ECO:0000256" key="5">
    <source>
        <dbReference type="SAM" id="SignalP"/>
    </source>
</evidence>
<evidence type="ECO:0000256" key="2">
    <source>
        <dbReference type="ARBA" id="ARBA00022630"/>
    </source>
</evidence>
<sequence length="514" mass="55862">MKRLRITISSGLFLLVSPLCFAAGAADVNYDVIVVGAGASGMPAALAAEQGGAKVLLLERGNSIGASQFSRGMTGVDTKMQRERGMHVTKDYIFKMMEDYTHLLFNAKLGKLEVNESANTIDWLNKNGANIYLPKENGQLAHVGNEPVIYHQWNSHDSIAALGKTFQKEGGTIMVKTTGRDLIKNADGSLGGVIAEREDGSKVELHGKAVIVATGGFLGNQKMLDEFGIVGHPMGWLYNDGSGIKMSWKFGAAKKGENITEYHGSGICTPDNRESVIFSDLEPLVRIPTLWVAPNGQRYFDEDKVYDNALVANALVPVGGRGWVIYDQATIDHFMTHETGMVDSFANIRPYLNKKADKQAGPLPQLQHFLDLAVKEQSAYKGNTLEDLAKAAGFDTPRFVQQVKDYNSYVKTGVDEQFGKSKKDLMYSVKKGPFYAVNVTAYNLTTIGGVKVNEKLEAIDTHNHPIPGLYAVGNIAGGLYSDSYMLIEGLTAGFATTSGRMAGINAAEWIKSQK</sequence>
<keyword evidence="5" id="KW-0732">Signal</keyword>
<dbReference type="EMBL" id="CP073587">
    <property type="protein sequence ID" value="QUN07092.1"/>
    <property type="molecule type" value="Genomic_DNA"/>
</dbReference>
<name>A0ABX7YWL2_9GAMM</name>
<dbReference type="InterPro" id="IPR050315">
    <property type="entry name" value="FAD-oxidoreductase_2"/>
</dbReference>
<evidence type="ECO:0000256" key="3">
    <source>
        <dbReference type="ARBA" id="ARBA00022827"/>
    </source>
</evidence>
<feature type="signal peptide" evidence="5">
    <location>
        <begin position="1"/>
        <end position="22"/>
    </location>
</feature>
<keyword evidence="4" id="KW-0560">Oxidoreductase</keyword>
<proteinExistence type="predicted"/>
<dbReference type="SUPFAM" id="SSF56425">
    <property type="entry name" value="Succinate dehydrogenase/fumarate reductase flavoprotein, catalytic domain"/>
    <property type="match status" value="1"/>
</dbReference>
<dbReference type="Pfam" id="PF00890">
    <property type="entry name" value="FAD_binding_2"/>
    <property type="match status" value="1"/>
</dbReference>
<keyword evidence="3" id="KW-0274">FAD</keyword>
<dbReference type="InterPro" id="IPR036188">
    <property type="entry name" value="FAD/NAD-bd_sf"/>
</dbReference>
<organism evidence="7 8">
    <name type="scientific">Shewanella yunxiaonensis</name>
    <dbReference type="NCBI Taxonomy" id="2829809"/>
    <lineage>
        <taxon>Bacteria</taxon>
        <taxon>Pseudomonadati</taxon>
        <taxon>Pseudomonadota</taxon>
        <taxon>Gammaproteobacteria</taxon>
        <taxon>Alteromonadales</taxon>
        <taxon>Shewanellaceae</taxon>
        <taxon>Shewanella</taxon>
    </lineage>
</organism>
<dbReference type="InterPro" id="IPR027477">
    <property type="entry name" value="Succ_DH/fumarate_Rdtase_cat_sf"/>
</dbReference>
<feature type="chain" id="PRO_5046405494" evidence="5">
    <location>
        <begin position="23"/>
        <end position="514"/>
    </location>
</feature>
<dbReference type="SUPFAM" id="SSF51905">
    <property type="entry name" value="FAD/NAD(P)-binding domain"/>
    <property type="match status" value="1"/>
</dbReference>
<dbReference type="RefSeq" id="WP_212596096.1">
    <property type="nucleotide sequence ID" value="NZ_CP073587.1"/>
</dbReference>
<evidence type="ECO:0000256" key="1">
    <source>
        <dbReference type="ARBA" id="ARBA00001974"/>
    </source>
</evidence>
<keyword evidence="2" id="KW-0285">Flavoprotein</keyword>
<dbReference type="InterPro" id="IPR003953">
    <property type="entry name" value="FAD-dep_OxRdtase_2_FAD-bd"/>
</dbReference>
<dbReference type="PANTHER" id="PTHR43400:SF7">
    <property type="entry name" value="FAD-DEPENDENT OXIDOREDUCTASE 2 FAD BINDING DOMAIN-CONTAINING PROTEIN"/>
    <property type="match status" value="1"/>
</dbReference>
<dbReference type="Proteomes" id="UP000679575">
    <property type="component" value="Chromosome"/>
</dbReference>
<dbReference type="PANTHER" id="PTHR43400">
    <property type="entry name" value="FUMARATE REDUCTASE"/>
    <property type="match status" value="1"/>
</dbReference>
<protein>
    <submittedName>
        <fullName evidence="7">FAD-dependent oxidoreductase</fullName>
    </submittedName>
</protein>
<evidence type="ECO:0000313" key="7">
    <source>
        <dbReference type="EMBL" id="QUN07092.1"/>
    </source>
</evidence>
<gene>
    <name evidence="7" type="ORF">KDN34_06585</name>
</gene>